<organism evidence="2 3">
    <name type="scientific">Sediminitomix flava</name>
    <dbReference type="NCBI Taxonomy" id="379075"/>
    <lineage>
        <taxon>Bacteria</taxon>
        <taxon>Pseudomonadati</taxon>
        <taxon>Bacteroidota</taxon>
        <taxon>Cytophagia</taxon>
        <taxon>Cytophagales</taxon>
        <taxon>Flammeovirgaceae</taxon>
        <taxon>Sediminitomix</taxon>
    </lineage>
</organism>
<evidence type="ECO:0000256" key="1">
    <source>
        <dbReference type="SAM" id="Phobius"/>
    </source>
</evidence>
<dbReference type="EMBL" id="QGDO01000003">
    <property type="protein sequence ID" value="PWJ42016.1"/>
    <property type="molecule type" value="Genomic_DNA"/>
</dbReference>
<accession>A0A315Z8W2</accession>
<keyword evidence="1" id="KW-0472">Membrane</keyword>
<name>A0A315Z8W2_SEDFL</name>
<keyword evidence="1" id="KW-1133">Transmembrane helix</keyword>
<evidence type="ECO:0000313" key="3">
    <source>
        <dbReference type="Proteomes" id="UP000245535"/>
    </source>
</evidence>
<sequence>MEQIRTFFEWVTGLFKQYELELLYFVILLSFRRYFIQLYRFRNQRLPIQTETFILKARWKGFRLRYVFLSVFFLGSFIFILYNLLLQANYQEMLKGIAFFLQSLILIYLVQFFLIVKIKKTTIVLGILSFKAVEIKKIIFWDDTIDVINQDNVNKKIRFKYDNESFLVGVQMIQELRDFCSKHDIAFEDNFNPDPNTNELLNAEHLSFIEQCKKRIDYWINDYKSFESKIEED</sequence>
<feature type="transmembrane region" description="Helical" evidence="1">
    <location>
        <begin position="97"/>
        <end position="116"/>
    </location>
</feature>
<evidence type="ECO:0000313" key="2">
    <source>
        <dbReference type="EMBL" id="PWJ42016.1"/>
    </source>
</evidence>
<feature type="transmembrane region" description="Helical" evidence="1">
    <location>
        <begin position="20"/>
        <end position="36"/>
    </location>
</feature>
<proteinExistence type="predicted"/>
<protein>
    <submittedName>
        <fullName evidence="2">Uncharacterized protein</fullName>
    </submittedName>
</protein>
<comment type="caution">
    <text evidence="2">The sequence shown here is derived from an EMBL/GenBank/DDBJ whole genome shotgun (WGS) entry which is preliminary data.</text>
</comment>
<feature type="transmembrane region" description="Helical" evidence="1">
    <location>
        <begin position="66"/>
        <end position="85"/>
    </location>
</feature>
<reference evidence="2 3" key="1">
    <citation type="submission" date="2018-03" db="EMBL/GenBank/DDBJ databases">
        <title>Genomic Encyclopedia of Archaeal and Bacterial Type Strains, Phase II (KMG-II): from individual species to whole genera.</title>
        <authorList>
            <person name="Goeker M."/>
        </authorList>
    </citation>
    <scope>NUCLEOTIDE SEQUENCE [LARGE SCALE GENOMIC DNA]</scope>
    <source>
        <strain evidence="2 3">DSM 28229</strain>
    </source>
</reference>
<keyword evidence="3" id="KW-1185">Reference proteome</keyword>
<dbReference type="RefSeq" id="WP_109618583.1">
    <property type="nucleotide sequence ID" value="NZ_QGDO01000003.1"/>
</dbReference>
<dbReference type="Proteomes" id="UP000245535">
    <property type="component" value="Unassembled WGS sequence"/>
</dbReference>
<gene>
    <name evidence="2" type="ORF">BC781_103266</name>
</gene>
<dbReference type="AlphaFoldDB" id="A0A315Z8W2"/>
<keyword evidence="1" id="KW-0812">Transmembrane</keyword>